<name>A0A5C6A786_9BACT</name>
<keyword evidence="12" id="KW-1185">Reference proteome</keyword>
<evidence type="ECO:0000313" key="11">
    <source>
        <dbReference type="EMBL" id="TWT95862.1"/>
    </source>
</evidence>
<dbReference type="PROSITE" id="PS50263">
    <property type="entry name" value="CN_HYDROLASE"/>
    <property type="match status" value="1"/>
</dbReference>
<feature type="active site" description="For glutaminase activity" evidence="7">
    <location>
        <position position="111"/>
    </location>
</feature>
<dbReference type="GO" id="GO:0005737">
    <property type="term" value="C:cytoplasm"/>
    <property type="evidence" value="ECO:0007669"/>
    <property type="project" value="InterPro"/>
</dbReference>
<organism evidence="11 12">
    <name type="scientific">Botrimarina colliarenosi</name>
    <dbReference type="NCBI Taxonomy" id="2528001"/>
    <lineage>
        <taxon>Bacteria</taxon>
        <taxon>Pseudomonadati</taxon>
        <taxon>Planctomycetota</taxon>
        <taxon>Planctomycetia</taxon>
        <taxon>Pirellulales</taxon>
        <taxon>Lacipirellulaceae</taxon>
        <taxon>Botrimarina</taxon>
    </lineage>
</organism>
<dbReference type="PIRSF" id="PIRSF006630">
    <property type="entry name" value="NADS_GAT"/>
    <property type="match status" value="1"/>
</dbReference>
<dbReference type="GO" id="GO:0003952">
    <property type="term" value="F:NAD+ synthase (glutamine-hydrolyzing) activity"/>
    <property type="evidence" value="ECO:0007669"/>
    <property type="project" value="UniProtKB-UniRule"/>
</dbReference>
<feature type="active site" description="Proton acceptor; for glutaminase activity" evidence="7">
    <location>
        <position position="44"/>
    </location>
</feature>
<comment type="similarity">
    <text evidence="9">Belongs to the NAD synthetase family.</text>
</comment>
<protein>
    <recommendedName>
        <fullName evidence="7 8">Glutamine-dependent NAD(+) synthetase</fullName>
        <ecNumber evidence="7 8">6.3.5.1</ecNumber>
    </recommendedName>
    <alternativeName>
        <fullName evidence="7 8">NAD(+) synthase [glutamine-hydrolyzing]</fullName>
    </alternativeName>
</protein>
<dbReference type="InterPro" id="IPR014445">
    <property type="entry name" value="Gln-dep_NAD_synthase"/>
</dbReference>
<feature type="binding site" evidence="7">
    <location>
        <position position="607"/>
    </location>
    <ligand>
        <name>deamido-NAD(+)</name>
        <dbReference type="ChEBI" id="CHEBI:58437"/>
        <note>ligand shared between two neighboring subunits</note>
    </ligand>
</feature>
<dbReference type="Pfam" id="PF02540">
    <property type="entry name" value="NAD_synthase"/>
    <property type="match status" value="1"/>
</dbReference>
<dbReference type="InterPro" id="IPR003694">
    <property type="entry name" value="NAD_synthase"/>
</dbReference>
<dbReference type="Gene3D" id="3.40.50.620">
    <property type="entry name" value="HUPs"/>
    <property type="match status" value="1"/>
</dbReference>
<dbReference type="Proteomes" id="UP000317421">
    <property type="component" value="Unassembled WGS sequence"/>
</dbReference>
<feature type="binding site" evidence="7">
    <location>
        <position position="191"/>
    </location>
    <ligand>
        <name>L-glutamine</name>
        <dbReference type="ChEBI" id="CHEBI:58359"/>
    </ligand>
</feature>
<dbReference type="PANTHER" id="PTHR23090">
    <property type="entry name" value="NH 3 /GLUTAMINE-DEPENDENT NAD + SYNTHETASE"/>
    <property type="match status" value="1"/>
</dbReference>
<dbReference type="SUPFAM" id="SSF56317">
    <property type="entry name" value="Carbon-nitrogen hydrolase"/>
    <property type="match status" value="1"/>
</dbReference>
<keyword evidence="3 7" id="KW-0436">Ligase</keyword>
<dbReference type="InterPro" id="IPR014729">
    <property type="entry name" value="Rossmann-like_a/b/a_fold"/>
</dbReference>
<sequence>MPTLRIAAAALNQTPIDWEANLSRTVAAIDAARDAGARLVCLPELCLSGYGCEDLYFAKHVRERALGSLQELAPQTKGIAVTVGLPLEIDGVLRNAEAMLIDGRLVGFALKQHLANDGIHYEARWFTPWPAGQQTTVEVDGESIPAGELVFDFDGVGLGIEICRDAWVGSERPASRYAERGVSVLLNPSASHFAFGKQAIRDGHALLGAKLVNGLFVYTNLLGNESGRAIFDGGVFFTRATAAGPELLAGTEPFSCRDYVLSLIDAEVDARPGAGRVETGWSLMAPADQRDDTKPVLRGERLSKFEEFSRAVSLGLLDYLRKSGARGFVLSLSGGADSAACAVLVWLVAKRVIGEVGVGGLAERLPKTPGLTEATEARSAVRHLLTTAYQGTKNSSDVTRDAAAAIAEAVGAEHHAWTIDTLVADYVGLAETALGRDLTWETDDIALQNIQARVRAPGVWLLANLKNALLVTTGNRSEASVGYATMDGDTAGGLAPIAGIDKAFLREWLRWMETEGPAGIGPLPDLACINAQQPTAELRPLDTHQTDEADLMPYPVLDAIERSMIAHLEPRDETLRRLGEAFPQYETAQLVTWTDRFWRLWRASQWKRERLAPGFHLDTHNVDSRTWRRWPILSGEG</sequence>
<gene>
    <name evidence="7 11" type="primary">nadE</name>
    <name evidence="11" type="ORF">Pla108_29390</name>
</gene>
<evidence type="ECO:0000256" key="8">
    <source>
        <dbReference type="PIRNR" id="PIRNR006630"/>
    </source>
</evidence>
<dbReference type="PANTHER" id="PTHR23090:SF9">
    <property type="entry name" value="GLUTAMINE-DEPENDENT NAD(+) SYNTHETASE"/>
    <property type="match status" value="1"/>
</dbReference>
<dbReference type="OrthoDB" id="9803818at2"/>
<dbReference type="InterPro" id="IPR003010">
    <property type="entry name" value="C-N_Hydrolase"/>
</dbReference>
<dbReference type="GO" id="GO:0008795">
    <property type="term" value="F:NAD+ synthase activity"/>
    <property type="evidence" value="ECO:0007669"/>
    <property type="project" value="UniProtKB-UniRule"/>
</dbReference>
<evidence type="ECO:0000259" key="10">
    <source>
        <dbReference type="PROSITE" id="PS50263"/>
    </source>
</evidence>
<comment type="pathway">
    <text evidence="1 7 8">Cofactor biosynthesis; NAD(+) biosynthesis; NAD(+) from deamido-NAD(+) (L-Gln route): step 1/1.</text>
</comment>
<dbReference type="GO" id="GO:0009435">
    <property type="term" value="P:NAD+ biosynthetic process"/>
    <property type="evidence" value="ECO:0007669"/>
    <property type="project" value="UniProtKB-UniRule"/>
</dbReference>
<comment type="similarity">
    <text evidence="2 7 8">In the C-terminal section; belongs to the NAD synthetase family.</text>
</comment>
<feature type="binding site" evidence="7">
    <location>
        <position position="449"/>
    </location>
    <ligand>
        <name>deamido-NAD(+)</name>
        <dbReference type="ChEBI" id="CHEBI:58437"/>
        <note>ligand shared between two neighboring subunits</note>
    </ligand>
</feature>
<dbReference type="CDD" id="cd07570">
    <property type="entry name" value="GAT_Gln-NAD-synth"/>
    <property type="match status" value="1"/>
</dbReference>
<dbReference type="EMBL" id="SJPR01000004">
    <property type="protein sequence ID" value="TWT95862.1"/>
    <property type="molecule type" value="Genomic_DNA"/>
</dbReference>
<reference evidence="11 12" key="1">
    <citation type="submission" date="2019-02" db="EMBL/GenBank/DDBJ databases">
        <title>Deep-cultivation of Planctomycetes and their phenomic and genomic characterization uncovers novel biology.</title>
        <authorList>
            <person name="Wiegand S."/>
            <person name="Jogler M."/>
            <person name="Boedeker C."/>
            <person name="Pinto D."/>
            <person name="Vollmers J."/>
            <person name="Rivas-Marin E."/>
            <person name="Kohn T."/>
            <person name="Peeters S.H."/>
            <person name="Heuer A."/>
            <person name="Rast P."/>
            <person name="Oberbeckmann S."/>
            <person name="Bunk B."/>
            <person name="Jeske O."/>
            <person name="Meyerdierks A."/>
            <person name="Storesund J.E."/>
            <person name="Kallscheuer N."/>
            <person name="Luecker S."/>
            <person name="Lage O.M."/>
            <person name="Pohl T."/>
            <person name="Merkel B.J."/>
            <person name="Hornburger P."/>
            <person name="Mueller R.-W."/>
            <person name="Bruemmer F."/>
            <person name="Labrenz M."/>
            <person name="Spormann A.M."/>
            <person name="Op Den Camp H."/>
            <person name="Overmann J."/>
            <person name="Amann R."/>
            <person name="Jetten M.S.M."/>
            <person name="Mascher T."/>
            <person name="Medema M.H."/>
            <person name="Devos D.P."/>
            <person name="Kaster A.-K."/>
            <person name="Ovreas L."/>
            <person name="Rohde M."/>
            <person name="Galperin M.Y."/>
            <person name="Jogler C."/>
        </authorList>
    </citation>
    <scope>NUCLEOTIDE SEQUENCE [LARGE SCALE GENOMIC DNA]</scope>
    <source>
        <strain evidence="11 12">Pla108</strain>
    </source>
</reference>
<dbReference type="AlphaFoldDB" id="A0A5C6A786"/>
<accession>A0A5C6A786</accession>
<dbReference type="EC" id="6.3.5.1" evidence="7 8"/>
<evidence type="ECO:0000256" key="1">
    <source>
        <dbReference type="ARBA" id="ARBA00005188"/>
    </source>
</evidence>
<evidence type="ECO:0000313" key="12">
    <source>
        <dbReference type="Proteomes" id="UP000317421"/>
    </source>
</evidence>
<dbReference type="UniPathway" id="UPA00253">
    <property type="reaction ID" value="UER00334"/>
</dbReference>
<dbReference type="HAMAP" id="MF_02090">
    <property type="entry name" value="NadE_glutamine_dep"/>
    <property type="match status" value="1"/>
</dbReference>
<comment type="catalytic activity">
    <reaction evidence="7 8">
        <text>deamido-NAD(+) + L-glutamine + ATP + H2O = L-glutamate + AMP + diphosphate + NAD(+) + H(+)</text>
        <dbReference type="Rhea" id="RHEA:24384"/>
        <dbReference type="ChEBI" id="CHEBI:15377"/>
        <dbReference type="ChEBI" id="CHEBI:15378"/>
        <dbReference type="ChEBI" id="CHEBI:29985"/>
        <dbReference type="ChEBI" id="CHEBI:30616"/>
        <dbReference type="ChEBI" id="CHEBI:33019"/>
        <dbReference type="ChEBI" id="CHEBI:57540"/>
        <dbReference type="ChEBI" id="CHEBI:58359"/>
        <dbReference type="ChEBI" id="CHEBI:58437"/>
        <dbReference type="ChEBI" id="CHEBI:456215"/>
        <dbReference type="EC" id="6.3.5.1"/>
    </reaction>
</comment>
<dbReference type="InterPro" id="IPR022310">
    <property type="entry name" value="NAD/GMP_synthase"/>
</dbReference>
<proteinExistence type="inferred from homology"/>
<dbReference type="Gene3D" id="3.60.110.10">
    <property type="entry name" value="Carbon-nitrogen hydrolase"/>
    <property type="match status" value="1"/>
</dbReference>
<comment type="function">
    <text evidence="7">Catalyzes the ATP-dependent amidation of deamido-NAD to form NAD. Uses L-glutamine as a nitrogen source.</text>
</comment>
<keyword evidence="5 7" id="KW-0067">ATP-binding</keyword>
<dbReference type="RefSeq" id="WP_146445673.1">
    <property type="nucleotide sequence ID" value="NZ_SJPR01000004.1"/>
</dbReference>
<feature type="binding site" evidence="7">
    <location>
        <position position="473"/>
    </location>
    <ligand>
        <name>ATP</name>
        <dbReference type="ChEBI" id="CHEBI:30616"/>
    </ligand>
</feature>
<keyword evidence="4 7" id="KW-0547">Nucleotide-binding</keyword>
<evidence type="ECO:0000256" key="4">
    <source>
        <dbReference type="ARBA" id="ARBA00022741"/>
    </source>
</evidence>
<keyword evidence="6 7" id="KW-0520">NAD</keyword>
<evidence type="ECO:0000256" key="9">
    <source>
        <dbReference type="RuleBase" id="RU003811"/>
    </source>
</evidence>
<feature type="binding site" evidence="7">
    <location>
        <position position="197"/>
    </location>
    <ligand>
        <name>L-glutamine</name>
        <dbReference type="ChEBI" id="CHEBI:58359"/>
    </ligand>
</feature>
<dbReference type="NCBIfam" id="TIGR00552">
    <property type="entry name" value="nadE"/>
    <property type="match status" value="1"/>
</dbReference>
<feature type="binding site" evidence="7">
    <location>
        <position position="478"/>
    </location>
    <ligand>
        <name>deamido-NAD(+)</name>
        <dbReference type="ChEBI" id="CHEBI:58437"/>
        <note>ligand shared between two neighboring subunits</note>
    </ligand>
</feature>
<comment type="caution">
    <text evidence="7">Lacks conserved residue(s) required for the propagation of feature annotation.</text>
</comment>
<dbReference type="GO" id="GO:0005524">
    <property type="term" value="F:ATP binding"/>
    <property type="evidence" value="ECO:0007669"/>
    <property type="project" value="UniProtKB-UniRule"/>
</dbReference>
<comment type="caution">
    <text evidence="11">The sequence shown here is derived from an EMBL/GenBank/DDBJ whole genome shotgun (WGS) entry which is preliminary data.</text>
</comment>
<evidence type="ECO:0000256" key="7">
    <source>
        <dbReference type="HAMAP-Rule" id="MF_02090"/>
    </source>
</evidence>
<feature type="domain" description="CN hydrolase" evidence="10">
    <location>
        <begin position="4"/>
        <end position="270"/>
    </location>
</feature>
<evidence type="ECO:0000256" key="2">
    <source>
        <dbReference type="ARBA" id="ARBA00007145"/>
    </source>
</evidence>
<dbReference type="CDD" id="cd00553">
    <property type="entry name" value="NAD_synthase"/>
    <property type="match status" value="1"/>
</dbReference>
<evidence type="ECO:0000256" key="6">
    <source>
        <dbReference type="ARBA" id="ARBA00023027"/>
    </source>
</evidence>
<dbReference type="InterPro" id="IPR036526">
    <property type="entry name" value="C-N_Hydrolase_sf"/>
</dbReference>
<evidence type="ECO:0000256" key="3">
    <source>
        <dbReference type="ARBA" id="ARBA00022598"/>
    </source>
</evidence>
<feature type="active site" description="Nucleophile; for glutaminase activity" evidence="7">
    <location>
        <position position="163"/>
    </location>
</feature>
<dbReference type="SUPFAM" id="SSF52402">
    <property type="entry name" value="Adenine nucleotide alpha hydrolases-like"/>
    <property type="match status" value="1"/>
</dbReference>
<dbReference type="Pfam" id="PF00795">
    <property type="entry name" value="CN_hydrolase"/>
    <property type="match status" value="1"/>
</dbReference>
<dbReference type="GO" id="GO:0004359">
    <property type="term" value="F:glutaminase activity"/>
    <property type="evidence" value="ECO:0007669"/>
    <property type="project" value="InterPro"/>
</dbReference>
<evidence type="ECO:0000256" key="5">
    <source>
        <dbReference type="ARBA" id="ARBA00022840"/>
    </source>
</evidence>